<reference evidence="2" key="1">
    <citation type="submission" date="2015-09" db="EMBL/GenBank/DDBJ databases">
        <authorList>
            <person name="Daims H."/>
        </authorList>
    </citation>
    <scope>NUCLEOTIDE SEQUENCE [LARGE SCALE GENOMIC DNA]</scope>
</reference>
<dbReference type="KEGG" id="nio:NITINOP_2208"/>
<protein>
    <recommendedName>
        <fullName evidence="3">Transposase</fullName>
    </recommendedName>
</protein>
<dbReference type="AlphaFoldDB" id="A0A0S4KRW2"/>
<keyword evidence="2" id="KW-1185">Reference proteome</keyword>
<accession>A0A0S4KRW2</accession>
<organism evidence="1 2">
    <name type="scientific">Candidatus Nitrospira inopinata</name>
    <dbReference type="NCBI Taxonomy" id="1715989"/>
    <lineage>
        <taxon>Bacteria</taxon>
        <taxon>Pseudomonadati</taxon>
        <taxon>Nitrospirota</taxon>
        <taxon>Nitrospiria</taxon>
        <taxon>Nitrospirales</taxon>
        <taxon>Nitrospiraceae</taxon>
        <taxon>Nitrospira</taxon>
    </lineage>
</organism>
<evidence type="ECO:0008006" key="3">
    <source>
        <dbReference type="Google" id="ProtNLM"/>
    </source>
</evidence>
<gene>
    <name evidence="1" type="ORF">NITINOP_2208</name>
</gene>
<dbReference type="Proteomes" id="UP000066284">
    <property type="component" value="Chromosome 1"/>
</dbReference>
<proteinExistence type="predicted"/>
<name>A0A0S4KRW2_9BACT</name>
<sequence length="107" mass="12435">MFELFSGWSCFQCLFQARRENHIGRNGFPARSKRPSRRPGTPVGFPLRWWRGKSVIEAAGKYICAVAEQYGVGVALLKRLDQRVTDEFARDEREELRSAEIRNIRSF</sequence>
<evidence type="ECO:0000313" key="1">
    <source>
        <dbReference type="EMBL" id="CUQ67180.1"/>
    </source>
</evidence>
<dbReference type="EMBL" id="LN885086">
    <property type="protein sequence ID" value="CUQ67180.1"/>
    <property type="molecule type" value="Genomic_DNA"/>
</dbReference>
<evidence type="ECO:0000313" key="2">
    <source>
        <dbReference type="Proteomes" id="UP000066284"/>
    </source>
</evidence>